<dbReference type="AlphaFoldDB" id="A0A3M9MKD7"/>
<organism evidence="1 2">
    <name type="scientific">Rufibacter latericius</name>
    <dbReference type="NCBI Taxonomy" id="2487040"/>
    <lineage>
        <taxon>Bacteria</taxon>
        <taxon>Pseudomonadati</taxon>
        <taxon>Bacteroidota</taxon>
        <taxon>Cytophagia</taxon>
        <taxon>Cytophagales</taxon>
        <taxon>Hymenobacteraceae</taxon>
        <taxon>Rufibacter</taxon>
    </lineage>
</organism>
<dbReference type="Proteomes" id="UP000272117">
    <property type="component" value="Unassembled WGS sequence"/>
</dbReference>
<keyword evidence="2" id="KW-1185">Reference proteome</keyword>
<proteinExistence type="predicted"/>
<evidence type="ECO:0000313" key="2">
    <source>
        <dbReference type="Proteomes" id="UP000272117"/>
    </source>
</evidence>
<dbReference type="EMBL" id="RJJD01000008">
    <property type="protein sequence ID" value="RNI25949.1"/>
    <property type="molecule type" value="Genomic_DNA"/>
</dbReference>
<evidence type="ECO:0000313" key="1">
    <source>
        <dbReference type="EMBL" id="RNI25949.1"/>
    </source>
</evidence>
<protein>
    <submittedName>
        <fullName evidence="1">Uncharacterized protein</fullName>
    </submittedName>
</protein>
<comment type="caution">
    <text evidence="1">The sequence shown here is derived from an EMBL/GenBank/DDBJ whole genome shotgun (WGS) entry which is preliminary data.</text>
</comment>
<gene>
    <name evidence="1" type="ORF">EFB08_14025</name>
</gene>
<accession>A0A3M9MKD7</accession>
<reference evidence="1 2" key="1">
    <citation type="submission" date="2018-11" db="EMBL/GenBank/DDBJ databases">
        <title>Rufibacter latericius sp. nov., isolated from water in Baiyang Lake.</title>
        <authorList>
            <person name="Yang Y."/>
        </authorList>
    </citation>
    <scope>NUCLEOTIDE SEQUENCE [LARGE SCALE GENOMIC DNA]</scope>
    <source>
        <strain evidence="1 2">R-22-1c-1</strain>
    </source>
</reference>
<name>A0A3M9MKD7_9BACT</name>
<sequence>MPVPRFKAAFGKQLKNEALAIRTEVIKPARVPSPLKGVGDDIAASRSNCVCYRVDAFQMKRATTRDCPYKGPRKSIISMSDHPPTPFKGDGVRAKLDMEASYFFSGLFR</sequence>